<dbReference type="Gene3D" id="3.30.530.20">
    <property type="match status" value="1"/>
</dbReference>
<reference evidence="3 4" key="1">
    <citation type="submission" date="2018-04" db="EMBL/GenBank/DDBJ databases">
        <title>Genomic Encyclopedia of Archaeal and Bacterial Type Strains, Phase II (KMG-II): from individual species to whole genera.</title>
        <authorList>
            <person name="Goeker M."/>
        </authorList>
    </citation>
    <scope>NUCLEOTIDE SEQUENCE [LARGE SCALE GENOMIC DNA]</scope>
    <source>
        <strain evidence="3 4">DSM 5822</strain>
    </source>
</reference>
<dbReference type="SUPFAM" id="SSF55961">
    <property type="entry name" value="Bet v1-like"/>
    <property type="match status" value="1"/>
</dbReference>
<dbReference type="OrthoDB" id="5734556at2"/>
<evidence type="ECO:0000256" key="1">
    <source>
        <dbReference type="SAM" id="Phobius"/>
    </source>
</evidence>
<dbReference type="PANTHER" id="PTHR19308">
    <property type="entry name" value="PHOSPHATIDYLCHOLINE TRANSFER PROTEIN"/>
    <property type="match status" value="1"/>
</dbReference>
<organism evidence="3 4">
    <name type="scientific">Agitococcus lubricus</name>
    <dbReference type="NCBI Taxonomy" id="1077255"/>
    <lineage>
        <taxon>Bacteria</taxon>
        <taxon>Pseudomonadati</taxon>
        <taxon>Pseudomonadota</taxon>
        <taxon>Gammaproteobacteria</taxon>
        <taxon>Moraxellales</taxon>
        <taxon>Moraxellaceae</taxon>
        <taxon>Agitococcus</taxon>
    </lineage>
</organism>
<gene>
    <name evidence="3" type="ORF">C8N29_10114</name>
</gene>
<keyword evidence="1" id="KW-0472">Membrane</keyword>
<dbReference type="EMBL" id="QAON01000001">
    <property type="protein sequence ID" value="PTQ90945.1"/>
    <property type="molecule type" value="Genomic_DNA"/>
</dbReference>
<name>A0A2T5J2X4_9GAMM</name>
<dbReference type="InterPro" id="IPR051213">
    <property type="entry name" value="START_lipid_transfer"/>
</dbReference>
<dbReference type="Proteomes" id="UP000244223">
    <property type="component" value="Unassembled WGS sequence"/>
</dbReference>
<dbReference type="PROSITE" id="PS50848">
    <property type="entry name" value="START"/>
    <property type="match status" value="1"/>
</dbReference>
<accession>A0A2T5J2X4</accession>
<evidence type="ECO:0000313" key="3">
    <source>
        <dbReference type="EMBL" id="PTQ90945.1"/>
    </source>
</evidence>
<dbReference type="RefSeq" id="WP_107863979.1">
    <property type="nucleotide sequence ID" value="NZ_QAON01000001.1"/>
</dbReference>
<dbReference type="GO" id="GO:0005737">
    <property type="term" value="C:cytoplasm"/>
    <property type="evidence" value="ECO:0007669"/>
    <property type="project" value="UniProtKB-ARBA"/>
</dbReference>
<dbReference type="GO" id="GO:0008289">
    <property type="term" value="F:lipid binding"/>
    <property type="evidence" value="ECO:0007669"/>
    <property type="project" value="InterPro"/>
</dbReference>
<feature type="transmembrane region" description="Helical" evidence="1">
    <location>
        <begin position="21"/>
        <end position="39"/>
    </location>
</feature>
<keyword evidence="4" id="KW-1185">Reference proteome</keyword>
<protein>
    <recommendedName>
        <fullName evidence="2">START domain-containing protein</fullName>
    </recommendedName>
</protein>
<comment type="caution">
    <text evidence="3">The sequence shown here is derived from an EMBL/GenBank/DDBJ whole genome shotgun (WGS) entry which is preliminary data.</text>
</comment>
<keyword evidence="1" id="KW-1133">Transmembrane helix</keyword>
<proteinExistence type="predicted"/>
<dbReference type="InterPro" id="IPR002913">
    <property type="entry name" value="START_lipid-bd_dom"/>
</dbReference>
<feature type="domain" description="START" evidence="2">
    <location>
        <begin position="93"/>
        <end position="234"/>
    </location>
</feature>
<dbReference type="AlphaFoldDB" id="A0A2T5J2X4"/>
<keyword evidence="1" id="KW-0812">Transmembrane</keyword>
<dbReference type="InterPro" id="IPR023393">
    <property type="entry name" value="START-like_dom_sf"/>
</dbReference>
<evidence type="ECO:0000313" key="4">
    <source>
        <dbReference type="Proteomes" id="UP000244223"/>
    </source>
</evidence>
<sequence length="241" mass="26861">MCHGVNSNNNQSYSIKYPVKGLVFSTFITVAACTLSLFSPQSDAAASTQTTQQTPAINRDGVKVWTYKLAGNPALSYQASTLLNSSVSQTLALIMNHKTAPDWAPYVRLIEVISPLSREGVMIYRMEIDLPFPLTDRDVVIRSELKQQKTGEVVLENIAINDTRAPEREGLVRIKHYQGSWQLRMLTPTQLELRTEGYADLGGAIPVSFSNLFVTQQPYQMLVNLRRYLQENTPSGLASSF</sequence>
<evidence type="ECO:0000259" key="2">
    <source>
        <dbReference type="PROSITE" id="PS50848"/>
    </source>
</evidence>
<dbReference type="PANTHER" id="PTHR19308:SF14">
    <property type="entry name" value="START DOMAIN-CONTAINING PROTEIN"/>
    <property type="match status" value="1"/>
</dbReference>